<dbReference type="Proteomes" id="UP000178999">
    <property type="component" value="Unassembled WGS sequence"/>
</dbReference>
<dbReference type="NCBIfam" id="TIGR01552">
    <property type="entry name" value="phd_fam"/>
    <property type="match status" value="1"/>
</dbReference>
<evidence type="ECO:0000313" key="4">
    <source>
        <dbReference type="Proteomes" id="UP000178999"/>
    </source>
</evidence>
<name>A0A1F8CTM8_9BACT</name>
<dbReference type="InterPro" id="IPR006442">
    <property type="entry name" value="Antitoxin_Phd/YefM"/>
</dbReference>
<dbReference type="Gene3D" id="3.40.1620.10">
    <property type="entry name" value="YefM-like domain"/>
    <property type="match status" value="1"/>
</dbReference>
<comment type="function">
    <text evidence="2">Antitoxin component of a type II toxin-antitoxin (TA) system.</text>
</comment>
<evidence type="ECO:0000256" key="2">
    <source>
        <dbReference type="RuleBase" id="RU362080"/>
    </source>
</evidence>
<sequence>MNTLNTTIPASKARANFYNLLDDVANKLGRYTITKHGKAQVVLMHPEEVSSWEETIEILADPKLTKQILQSETERKTNKIYTEKNLLKKLNISPKTI</sequence>
<dbReference type="Pfam" id="PF02604">
    <property type="entry name" value="PhdYeFM_antitox"/>
    <property type="match status" value="1"/>
</dbReference>
<accession>A0A1F8CTM8</accession>
<reference evidence="3 4" key="1">
    <citation type="journal article" date="2016" name="Nat. Commun.">
        <title>Thousands of microbial genomes shed light on interconnected biogeochemical processes in an aquifer system.</title>
        <authorList>
            <person name="Anantharaman K."/>
            <person name="Brown C.T."/>
            <person name="Hug L.A."/>
            <person name="Sharon I."/>
            <person name="Castelle C.J."/>
            <person name="Probst A.J."/>
            <person name="Thomas B.C."/>
            <person name="Singh A."/>
            <person name="Wilkins M.J."/>
            <person name="Karaoz U."/>
            <person name="Brodie E.L."/>
            <person name="Williams K.H."/>
            <person name="Hubbard S.S."/>
            <person name="Banfield J.F."/>
        </authorList>
    </citation>
    <scope>NUCLEOTIDE SEQUENCE [LARGE SCALE GENOMIC DNA]</scope>
</reference>
<organism evidence="3 4">
    <name type="scientific">Candidatus Woesebacteria bacterium RIFOXYB1_FULL_38_16</name>
    <dbReference type="NCBI Taxonomy" id="1802538"/>
    <lineage>
        <taxon>Bacteria</taxon>
        <taxon>Candidatus Woeseibacteriota</taxon>
    </lineage>
</organism>
<dbReference type="STRING" id="1802538.A2382_01930"/>
<dbReference type="InterPro" id="IPR036165">
    <property type="entry name" value="YefM-like_sf"/>
</dbReference>
<comment type="caution">
    <text evidence="3">The sequence shown here is derived from an EMBL/GenBank/DDBJ whole genome shotgun (WGS) entry which is preliminary data.</text>
</comment>
<comment type="similarity">
    <text evidence="1 2">Belongs to the phD/YefM antitoxin family.</text>
</comment>
<gene>
    <name evidence="3" type="ORF">A2382_01930</name>
</gene>
<dbReference type="InterPro" id="IPR051405">
    <property type="entry name" value="phD/YefM_antitoxin"/>
</dbReference>
<proteinExistence type="inferred from homology"/>
<dbReference type="AlphaFoldDB" id="A0A1F8CTM8"/>
<evidence type="ECO:0000256" key="1">
    <source>
        <dbReference type="ARBA" id="ARBA00009981"/>
    </source>
</evidence>
<dbReference type="SUPFAM" id="SSF143120">
    <property type="entry name" value="YefM-like"/>
    <property type="match status" value="1"/>
</dbReference>
<dbReference type="EMBL" id="MGHY01000009">
    <property type="protein sequence ID" value="OGM79660.1"/>
    <property type="molecule type" value="Genomic_DNA"/>
</dbReference>
<dbReference type="PANTHER" id="PTHR33713">
    <property type="entry name" value="ANTITOXIN YAFN-RELATED"/>
    <property type="match status" value="1"/>
</dbReference>
<evidence type="ECO:0000313" key="3">
    <source>
        <dbReference type="EMBL" id="OGM79660.1"/>
    </source>
</evidence>
<protein>
    <recommendedName>
        <fullName evidence="2">Antitoxin</fullName>
    </recommendedName>
</protein>
<dbReference type="PANTHER" id="PTHR33713:SF6">
    <property type="entry name" value="ANTITOXIN YEFM"/>
    <property type="match status" value="1"/>
</dbReference>